<evidence type="ECO:0000256" key="1">
    <source>
        <dbReference type="ARBA" id="ARBA00004496"/>
    </source>
</evidence>
<evidence type="ECO:0000313" key="8">
    <source>
        <dbReference type="EMBL" id="CAD7251530.1"/>
    </source>
</evidence>
<dbReference type="Proteomes" id="UP000677054">
    <property type="component" value="Unassembled WGS sequence"/>
</dbReference>
<comment type="subcellular location">
    <subcellularLocation>
        <location evidence="1">Cytoplasm</location>
    </subcellularLocation>
</comment>
<keyword evidence="9" id="KW-1185">Reference proteome</keyword>
<dbReference type="EMBL" id="CAJPEV010003616">
    <property type="protein sequence ID" value="CAG0900158.1"/>
    <property type="molecule type" value="Genomic_DNA"/>
</dbReference>
<dbReference type="Pfam" id="PF20173">
    <property type="entry name" value="ZnF_RZ-type"/>
    <property type="match status" value="1"/>
</dbReference>
<dbReference type="EMBL" id="LR903133">
    <property type="protein sequence ID" value="CAD7251530.1"/>
    <property type="molecule type" value="Genomic_DNA"/>
</dbReference>
<evidence type="ECO:0000256" key="5">
    <source>
        <dbReference type="ARBA" id="ARBA00022833"/>
    </source>
</evidence>
<sequence length="436" mass="50103">THVRIGEDDRTCDCIPDGVYLPSIPHTCLCRCARSPEPCKWQCHKDCPRKQKCTKKCHEMCDREPCDQPCSLRFKKCKHPCIGLCGEKCPPLCRICNKEKLTEFQFIGNETDEDARFVYLSDCKHCIEVKAMDQYMKMEMEEIGMKKCPRCHTVIWSSMRYGNIIRQLYRNVAAVKEKAFGDPKQNQDEFLKYFQDFIQLGVSSHLQQEIKSLERSAKSKVEEIKQCRVSPHPHPIIDQFELLFFKHQKEILEKLNRAVTAQHYGISVLSRVVRRAKTIADRVLSGRRGFNDWELESIVGEVARLPLFGMYWKLQDGGVNRFPEAMEHIRKAEVHLLSLETFSDTMVEEVHRELNAASRICGELGISKQERIMISKAMNLRQGSWYKCPNGHPFANSGCGGAMEVSKCNECGAKIGGTNHQLLDDNSRAGEMDYLQ</sequence>
<dbReference type="OrthoDB" id="2423195at2759"/>
<keyword evidence="4" id="KW-0863">Zinc-finger</keyword>
<evidence type="ECO:0000313" key="9">
    <source>
        <dbReference type="Proteomes" id="UP000677054"/>
    </source>
</evidence>
<dbReference type="GO" id="GO:0002376">
    <property type="term" value="P:immune system process"/>
    <property type="evidence" value="ECO:0007669"/>
    <property type="project" value="UniProtKB-KW"/>
</dbReference>
<feature type="domain" description="RZ-type" evidence="7">
    <location>
        <begin position="366"/>
        <end position="436"/>
    </location>
</feature>
<evidence type="ECO:0000256" key="2">
    <source>
        <dbReference type="ARBA" id="ARBA00022490"/>
    </source>
</evidence>
<keyword evidence="5" id="KW-0862">Zinc</keyword>
<evidence type="ECO:0000256" key="3">
    <source>
        <dbReference type="ARBA" id="ARBA00022723"/>
    </source>
</evidence>
<dbReference type="AlphaFoldDB" id="A0A7R9AC90"/>
<organism evidence="8">
    <name type="scientific">Darwinula stevensoni</name>
    <dbReference type="NCBI Taxonomy" id="69355"/>
    <lineage>
        <taxon>Eukaryota</taxon>
        <taxon>Metazoa</taxon>
        <taxon>Ecdysozoa</taxon>
        <taxon>Arthropoda</taxon>
        <taxon>Crustacea</taxon>
        <taxon>Oligostraca</taxon>
        <taxon>Ostracoda</taxon>
        <taxon>Podocopa</taxon>
        <taxon>Podocopida</taxon>
        <taxon>Darwinulocopina</taxon>
        <taxon>Darwinuloidea</taxon>
        <taxon>Darwinulidae</taxon>
        <taxon>Darwinula</taxon>
    </lineage>
</organism>
<dbReference type="GO" id="GO:0005737">
    <property type="term" value="C:cytoplasm"/>
    <property type="evidence" value="ECO:0007669"/>
    <property type="project" value="UniProtKB-SubCell"/>
</dbReference>
<dbReference type="GO" id="GO:0008270">
    <property type="term" value="F:zinc ion binding"/>
    <property type="evidence" value="ECO:0007669"/>
    <property type="project" value="UniProtKB-KW"/>
</dbReference>
<proteinExistence type="predicted"/>
<evidence type="ECO:0000256" key="4">
    <source>
        <dbReference type="ARBA" id="ARBA00022771"/>
    </source>
</evidence>
<keyword evidence="3" id="KW-0479">Metal-binding</keyword>
<keyword evidence="2" id="KW-0963">Cytoplasm</keyword>
<reference evidence="8" key="1">
    <citation type="submission" date="2020-11" db="EMBL/GenBank/DDBJ databases">
        <authorList>
            <person name="Tran Van P."/>
        </authorList>
    </citation>
    <scope>NUCLEOTIDE SEQUENCE</scope>
</reference>
<feature type="non-terminal residue" evidence="8">
    <location>
        <position position="1"/>
    </location>
</feature>
<gene>
    <name evidence="8" type="ORF">DSTB1V02_LOCUS11296</name>
</gene>
<dbReference type="InterPro" id="IPR046439">
    <property type="entry name" value="ZF_RZ_dom"/>
</dbReference>
<accession>A0A7R9AC90</accession>
<keyword evidence="6" id="KW-0391">Immunity</keyword>
<evidence type="ECO:0000259" key="7">
    <source>
        <dbReference type="PROSITE" id="PS51981"/>
    </source>
</evidence>
<protein>
    <recommendedName>
        <fullName evidence="7">RZ-type domain-containing protein</fullName>
    </recommendedName>
</protein>
<name>A0A7R9AC90_9CRUS</name>
<evidence type="ECO:0000256" key="6">
    <source>
        <dbReference type="ARBA" id="ARBA00022859"/>
    </source>
</evidence>
<dbReference type="PROSITE" id="PS51981">
    <property type="entry name" value="ZF_RZ"/>
    <property type="match status" value="1"/>
</dbReference>